<dbReference type="PANTHER" id="PTHR30093">
    <property type="entry name" value="GENERAL SECRETION PATHWAY PROTEIN G"/>
    <property type="match status" value="1"/>
</dbReference>
<keyword evidence="2" id="KW-0812">Transmembrane</keyword>
<keyword evidence="2" id="KW-1133">Transmembrane helix</keyword>
<accession>A0A2U1BBR4</accession>
<dbReference type="AlphaFoldDB" id="A0A2U1BBR4"/>
<protein>
    <submittedName>
        <fullName evidence="3">Prepilin-type N-terminal cleavage/methylation domain-containing protein</fullName>
    </submittedName>
</protein>
<sequence>MKELNCDCSASGKPEFSSSAERLRHCLSTVPAPVPCRSWSSGESAGRSGRSEILRRRLSRYNFTLIELLVVIAIIAILAAMLLPALNKARAAAQDMKCIANLKQIGQGVYSYMQDNHDWLPSFRQWYIRPEVGGEAMKENWPVPVSTYLGKKELRNGRISILLQCPRDPVPYRPGVFDSGSTTQGSYGAHVDIFPYNGGIGATGDNPEKYFYKYNAKIKSNAVLITDNYNMALVCHGDDAKFPLPSWHGNAAVNSLRGDFSAKRIALDDLNDIDNKINMKLK</sequence>
<dbReference type="PANTHER" id="PTHR30093:SF2">
    <property type="entry name" value="TYPE II SECRETION SYSTEM PROTEIN H"/>
    <property type="match status" value="1"/>
</dbReference>
<dbReference type="Proteomes" id="UP000245959">
    <property type="component" value="Unassembled WGS sequence"/>
</dbReference>
<dbReference type="EMBL" id="QEKH01000001">
    <property type="protein sequence ID" value="PVY46061.1"/>
    <property type="molecule type" value="Genomic_DNA"/>
</dbReference>
<comment type="caution">
    <text evidence="3">The sequence shown here is derived from an EMBL/GenBank/DDBJ whole genome shotgun (WGS) entry which is preliminary data.</text>
</comment>
<reference evidence="3 4" key="1">
    <citation type="submission" date="2018-04" db="EMBL/GenBank/DDBJ databases">
        <title>Genomic Encyclopedia of Type Strains, Phase IV (KMG-IV): sequencing the most valuable type-strain genomes for metagenomic binning, comparative biology and taxonomic classification.</title>
        <authorList>
            <person name="Goeker M."/>
        </authorList>
    </citation>
    <scope>NUCLEOTIDE SEQUENCE [LARGE SCALE GENOMIC DNA]</scope>
    <source>
        <strain evidence="3 4">DSM 14823</strain>
    </source>
</reference>
<gene>
    <name evidence="3" type="ORF">C8D82_101261</name>
</gene>
<dbReference type="InterPro" id="IPR012902">
    <property type="entry name" value="N_methyl_site"/>
</dbReference>
<feature type="transmembrane region" description="Helical" evidence="2">
    <location>
        <begin position="65"/>
        <end position="86"/>
    </location>
</feature>
<evidence type="ECO:0000256" key="1">
    <source>
        <dbReference type="ARBA" id="ARBA00022481"/>
    </source>
</evidence>
<keyword evidence="1" id="KW-0488">Methylation</keyword>
<dbReference type="SUPFAM" id="SSF54523">
    <property type="entry name" value="Pili subunits"/>
    <property type="match status" value="1"/>
</dbReference>
<dbReference type="InterPro" id="IPR000983">
    <property type="entry name" value="Bac_GSPG_pilin"/>
</dbReference>
<organism evidence="3 4">
    <name type="scientific">Victivallis vadensis</name>
    <dbReference type="NCBI Taxonomy" id="172901"/>
    <lineage>
        <taxon>Bacteria</taxon>
        <taxon>Pseudomonadati</taxon>
        <taxon>Lentisphaerota</taxon>
        <taxon>Lentisphaeria</taxon>
        <taxon>Victivallales</taxon>
        <taxon>Victivallaceae</taxon>
        <taxon>Victivallis</taxon>
    </lineage>
</organism>
<dbReference type="GeneID" id="78293788"/>
<dbReference type="GO" id="GO:0015627">
    <property type="term" value="C:type II protein secretion system complex"/>
    <property type="evidence" value="ECO:0007669"/>
    <property type="project" value="InterPro"/>
</dbReference>
<dbReference type="PRINTS" id="PR00813">
    <property type="entry name" value="BCTERIALGSPG"/>
</dbReference>
<evidence type="ECO:0000256" key="2">
    <source>
        <dbReference type="SAM" id="Phobius"/>
    </source>
</evidence>
<proteinExistence type="predicted"/>
<dbReference type="RefSeq" id="WP_116882450.1">
    <property type="nucleotide sequence ID" value="NZ_CABMMC010000052.1"/>
</dbReference>
<name>A0A2U1BBR4_9BACT</name>
<dbReference type="InterPro" id="IPR045584">
    <property type="entry name" value="Pilin-like"/>
</dbReference>
<evidence type="ECO:0000313" key="3">
    <source>
        <dbReference type="EMBL" id="PVY46061.1"/>
    </source>
</evidence>
<keyword evidence="2" id="KW-0472">Membrane</keyword>
<dbReference type="Gene3D" id="3.30.700.10">
    <property type="entry name" value="Glycoprotein, Type 4 Pilin"/>
    <property type="match status" value="1"/>
</dbReference>
<dbReference type="OrthoDB" id="184407at2"/>
<dbReference type="NCBIfam" id="TIGR02532">
    <property type="entry name" value="IV_pilin_GFxxxE"/>
    <property type="match status" value="1"/>
</dbReference>
<evidence type="ECO:0000313" key="4">
    <source>
        <dbReference type="Proteomes" id="UP000245959"/>
    </source>
</evidence>
<dbReference type="GO" id="GO:0015628">
    <property type="term" value="P:protein secretion by the type II secretion system"/>
    <property type="evidence" value="ECO:0007669"/>
    <property type="project" value="InterPro"/>
</dbReference>
<keyword evidence="4" id="KW-1185">Reference proteome</keyword>